<dbReference type="PANTHER" id="PTHR30376:SF3">
    <property type="entry name" value="RNA POLYMERASE SIGMA FACTOR RPOH"/>
    <property type="match status" value="1"/>
</dbReference>
<name>A0ABQ1S8V2_9SPHN</name>
<keyword evidence="3 7" id="KW-0346">Stress response</keyword>
<feature type="coiled-coil region" evidence="9">
    <location>
        <begin position="240"/>
        <end position="297"/>
    </location>
</feature>
<dbReference type="Pfam" id="PF04542">
    <property type="entry name" value="Sigma70_r2"/>
    <property type="match status" value="1"/>
</dbReference>
<dbReference type="InterPro" id="IPR013325">
    <property type="entry name" value="RNA_pol_sigma_r2"/>
</dbReference>
<dbReference type="Pfam" id="PF00140">
    <property type="entry name" value="Sigma70_r1_2"/>
    <property type="match status" value="1"/>
</dbReference>
<evidence type="ECO:0000259" key="11">
    <source>
        <dbReference type="PROSITE" id="PS00716"/>
    </source>
</evidence>
<dbReference type="InterPro" id="IPR007627">
    <property type="entry name" value="RNA_pol_sigma70_r2"/>
</dbReference>
<comment type="subunit">
    <text evidence="7">Interacts with the RNA polymerase core enzyme.</text>
</comment>
<dbReference type="Pfam" id="PF04545">
    <property type="entry name" value="Sigma70_r4"/>
    <property type="match status" value="1"/>
</dbReference>
<evidence type="ECO:0000256" key="6">
    <source>
        <dbReference type="ARBA" id="ARBA00023163"/>
    </source>
</evidence>
<dbReference type="InterPro" id="IPR013324">
    <property type="entry name" value="RNA_pol_sigma_r3/r4-like"/>
</dbReference>
<evidence type="ECO:0000256" key="1">
    <source>
        <dbReference type="ARBA" id="ARBA00022490"/>
    </source>
</evidence>
<organism evidence="12 13">
    <name type="scientific">Tsuneonella deserti</name>
    <dbReference type="NCBI Taxonomy" id="2035528"/>
    <lineage>
        <taxon>Bacteria</taxon>
        <taxon>Pseudomonadati</taxon>
        <taxon>Pseudomonadota</taxon>
        <taxon>Alphaproteobacteria</taxon>
        <taxon>Sphingomonadales</taxon>
        <taxon>Erythrobacteraceae</taxon>
        <taxon>Tsuneonella</taxon>
    </lineage>
</organism>
<dbReference type="Gene3D" id="1.20.140.160">
    <property type="match status" value="1"/>
</dbReference>
<dbReference type="HAMAP" id="MF_00961">
    <property type="entry name" value="Sigma70_RpoH"/>
    <property type="match status" value="1"/>
</dbReference>
<evidence type="ECO:0000313" key="12">
    <source>
        <dbReference type="EMBL" id="GGD99153.1"/>
    </source>
</evidence>
<dbReference type="NCBIfam" id="NF005143">
    <property type="entry name" value="PRK06596.1"/>
    <property type="match status" value="1"/>
</dbReference>
<dbReference type="InterPro" id="IPR014284">
    <property type="entry name" value="RNA_pol_sigma-70_dom"/>
</dbReference>
<comment type="function">
    <text evidence="7">Sigma factors are initiation factors that promote the attachment of RNA polymerase to specific initiation sites and are then released. This sigma factor is involved in regulation of expression of heat shock genes.</text>
</comment>
<comment type="caution">
    <text evidence="12">The sequence shown here is derived from an EMBL/GenBank/DDBJ whole genome shotgun (WGS) entry which is preliminary data.</text>
</comment>
<dbReference type="InterPro" id="IPR050813">
    <property type="entry name" value="Sigma-70_Factor"/>
</dbReference>
<evidence type="ECO:0000256" key="2">
    <source>
        <dbReference type="ARBA" id="ARBA00023015"/>
    </source>
</evidence>
<feature type="short sequence motif" description="Interaction with polymerase core subunit RpoC" evidence="7">
    <location>
        <begin position="97"/>
        <end position="100"/>
    </location>
</feature>
<dbReference type="NCBIfam" id="TIGR02392">
    <property type="entry name" value="rpoH_proteo"/>
    <property type="match status" value="1"/>
</dbReference>
<dbReference type="PANTHER" id="PTHR30376">
    <property type="entry name" value="SIGMA FACTOR RPOH HEAT SHOCK RELATED"/>
    <property type="match status" value="1"/>
</dbReference>
<feature type="domain" description="RNA polymerase sigma-70" evidence="11">
    <location>
        <begin position="276"/>
        <end position="302"/>
    </location>
</feature>
<comment type="caution">
    <text evidence="7">Lacks conserved residue(s) required for the propagation of feature annotation.</text>
</comment>
<keyword evidence="4 7" id="KW-0731">Sigma factor</keyword>
<dbReference type="EMBL" id="BMKL01000001">
    <property type="protein sequence ID" value="GGD99153.1"/>
    <property type="molecule type" value="Genomic_DNA"/>
</dbReference>
<reference evidence="13" key="1">
    <citation type="journal article" date="2019" name="Int. J. Syst. Evol. Microbiol.">
        <title>The Global Catalogue of Microorganisms (GCM) 10K type strain sequencing project: providing services to taxonomists for standard genome sequencing and annotation.</title>
        <authorList>
            <consortium name="The Broad Institute Genomics Platform"/>
            <consortium name="The Broad Institute Genome Sequencing Center for Infectious Disease"/>
            <person name="Wu L."/>
            <person name="Ma J."/>
        </authorList>
    </citation>
    <scope>NUCLEOTIDE SEQUENCE [LARGE SCALE GENOMIC DNA]</scope>
    <source>
        <strain evidence="13">CGMCC 1.15959</strain>
    </source>
</reference>
<keyword evidence="6 7" id="KW-0804">Transcription</keyword>
<evidence type="ECO:0000256" key="3">
    <source>
        <dbReference type="ARBA" id="ARBA00023016"/>
    </source>
</evidence>
<feature type="DNA-binding region" description="H-T-H motif" evidence="7">
    <location>
        <begin position="277"/>
        <end position="296"/>
    </location>
</feature>
<comment type="subcellular location">
    <subcellularLocation>
        <location evidence="7">Cytoplasm</location>
    </subcellularLocation>
</comment>
<dbReference type="NCBIfam" id="TIGR02937">
    <property type="entry name" value="sigma70-ECF"/>
    <property type="match status" value="1"/>
</dbReference>
<dbReference type="PROSITE" id="PS00715">
    <property type="entry name" value="SIGMA70_1"/>
    <property type="match status" value="1"/>
</dbReference>
<keyword evidence="1 7" id="KW-0963">Cytoplasm</keyword>
<accession>A0ABQ1S8V2</accession>
<evidence type="ECO:0000256" key="5">
    <source>
        <dbReference type="ARBA" id="ARBA00023125"/>
    </source>
</evidence>
<evidence type="ECO:0000259" key="10">
    <source>
        <dbReference type="PROSITE" id="PS00715"/>
    </source>
</evidence>
<dbReference type="Proteomes" id="UP000619041">
    <property type="component" value="Unassembled WGS sequence"/>
</dbReference>
<gene>
    <name evidence="12" type="primary">rpoH1</name>
    <name evidence="7" type="synonym">rpoH</name>
    <name evidence="12" type="ORF">GCM10011515_18760</name>
</gene>
<keyword evidence="5 7" id="KW-0238">DNA-binding</keyword>
<dbReference type="SUPFAM" id="SSF88659">
    <property type="entry name" value="Sigma3 and sigma4 domains of RNA polymerase sigma factors"/>
    <property type="match status" value="1"/>
</dbReference>
<dbReference type="Gene3D" id="1.10.601.10">
    <property type="entry name" value="RNA Polymerase Primary Sigma Factor"/>
    <property type="match status" value="1"/>
</dbReference>
<keyword evidence="2 7" id="KW-0805">Transcription regulation</keyword>
<feature type="domain" description="RNA polymerase sigma-70" evidence="10">
    <location>
        <begin position="97"/>
        <end position="110"/>
    </location>
</feature>
<keyword evidence="9" id="KW-0175">Coiled coil</keyword>
<sequence length="321" mass="36501">MPVWGPDNEGDAMKGQGIVSTSKKLSVPALNGEQSLNRYLAEIKKFPILKPEQEYMLAKRYQEHEDSEAAAQLVTSHLRLVAKIAMGYRGYGLPVSDLISEGNVGLMQGVKKFEPDRGFRLATYAMWWIKASIQEFILRSWSLVKMGTTAAQKKLFFNLRRMKKELEAYEDADLHPDDVAKIATTLGVAEQEVINMNRRMMMGGDGSLNVSMRNGEEGAGEWQDWLKDDRPLQDETTAEAEEAMVRHEMLVEAMDSLNEREKHILTERRLTDDPQTLEELSQVYDVSRERIRQIEVRAFEKLQKAMQRIAGERLLPAPVAG</sequence>
<dbReference type="InterPro" id="IPR007630">
    <property type="entry name" value="RNA_pol_sigma70_r4"/>
</dbReference>
<dbReference type="InterPro" id="IPR000943">
    <property type="entry name" value="RNA_pol_sigma70"/>
</dbReference>
<dbReference type="PROSITE" id="PS00716">
    <property type="entry name" value="SIGMA70_2"/>
    <property type="match status" value="1"/>
</dbReference>
<dbReference type="InterPro" id="IPR012759">
    <property type="entry name" value="RNA_pol_sigma_RpoH_proteobac"/>
</dbReference>
<evidence type="ECO:0000256" key="4">
    <source>
        <dbReference type="ARBA" id="ARBA00023082"/>
    </source>
</evidence>
<evidence type="ECO:0000256" key="7">
    <source>
        <dbReference type="HAMAP-Rule" id="MF_00961"/>
    </source>
</evidence>
<dbReference type="SUPFAM" id="SSF88946">
    <property type="entry name" value="Sigma2 domain of RNA polymerase sigma factors"/>
    <property type="match status" value="1"/>
</dbReference>
<proteinExistence type="inferred from homology"/>
<protein>
    <recommendedName>
        <fullName evidence="7 8">RNA polymerase sigma factor RpoH</fullName>
    </recommendedName>
    <alternativeName>
        <fullName evidence="7">RNA polymerase sigma-32 factor</fullName>
    </alternativeName>
</protein>
<dbReference type="PRINTS" id="PR00046">
    <property type="entry name" value="SIGMA70FCT"/>
</dbReference>
<evidence type="ECO:0000313" key="13">
    <source>
        <dbReference type="Proteomes" id="UP000619041"/>
    </source>
</evidence>
<dbReference type="InterPro" id="IPR009042">
    <property type="entry name" value="RNA_pol_sigma70_r1_2"/>
</dbReference>
<feature type="region of interest" description="Sigma-70 factor domain-2" evidence="7">
    <location>
        <begin position="73"/>
        <end position="142"/>
    </location>
</feature>
<keyword evidence="13" id="KW-1185">Reference proteome</keyword>
<comment type="similarity">
    <text evidence="7">Belongs to the sigma-70 factor family. RpoH subfamily.</text>
</comment>
<evidence type="ECO:0000256" key="9">
    <source>
        <dbReference type="SAM" id="Coils"/>
    </source>
</evidence>
<dbReference type="CDD" id="cd06171">
    <property type="entry name" value="Sigma70_r4"/>
    <property type="match status" value="1"/>
</dbReference>
<evidence type="ECO:0000256" key="8">
    <source>
        <dbReference type="NCBIfam" id="TIGR02392"/>
    </source>
</evidence>